<name>A0A392P006_9FABA</name>
<reference evidence="1 2" key="1">
    <citation type="journal article" date="2018" name="Front. Plant Sci.">
        <title>Red Clover (Trifolium pratense) and Zigzag Clover (T. medium) - A Picture of Genomic Similarities and Differences.</title>
        <authorList>
            <person name="Dluhosova J."/>
            <person name="Istvanek J."/>
            <person name="Nedelnik J."/>
            <person name="Repkova J."/>
        </authorList>
    </citation>
    <scope>NUCLEOTIDE SEQUENCE [LARGE SCALE GENOMIC DNA]</scope>
    <source>
        <strain evidence="2">cv. 10/8</strain>
        <tissue evidence="1">Leaf</tissue>
    </source>
</reference>
<keyword evidence="2" id="KW-1185">Reference proteome</keyword>
<protein>
    <submittedName>
        <fullName evidence="1">General transcription factor 3C polypeptide 6-like</fullName>
    </submittedName>
</protein>
<dbReference type="Proteomes" id="UP000265520">
    <property type="component" value="Unassembled WGS sequence"/>
</dbReference>
<feature type="non-terminal residue" evidence="1">
    <location>
        <position position="37"/>
    </location>
</feature>
<evidence type="ECO:0000313" key="2">
    <source>
        <dbReference type="Proteomes" id="UP000265520"/>
    </source>
</evidence>
<accession>A0A392P006</accession>
<sequence>MESNATPHEDEDEYVLLDLDGVCGLIDIPPNANYALT</sequence>
<evidence type="ECO:0000313" key="1">
    <source>
        <dbReference type="EMBL" id="MCI04850.1"/>
    </source>
</evidence>
<proteinExistence type="predicted"/>
<dbReference type="EMBL" id="LXQA010056730">
    <property type="protein sequence ID" value="MCI04850.1"/>
    <property type="molecule type" value="Genomic_DNA"/>
</dbReference>
<dbReference type="AlphaFoldDB" id="A0A392P006"/>
<comment type="caution">
    <text evidence="1">The sequence shown here is derived from an EMBL/GenBank/DDBJ whole genome shotgun (WGS) entry which is preliminary data.</text>
</comment>
<organism evidence="1 2">
    <name type="scientific">Trifolium medium</name>
    <dbReference type="NCBI Taxonomy" id="97028"/>
    <lineage>
        <taxon>Eukaryota</taxon>
        <taxon>Viridiplantae</taxon>
        <taxon>Streptophyta</taxon>
        <taxon>Embryophyta</taxon>
        <taxon>Tracheophyta</taxon>
        <taxon>Spermatophyta</taxon>
        <taxon>Magnoliopsida</taxon>
        <taxon>eudicotyledons</taxon>
        <taxon>Gunneridae</taxon>
        <taxon>Pentapetalae</taxon>
        <taxon>rosids</taxon>
        <taxon>fabids</taxon>
        <taxon>Fabales</taxon>
        <taxon>Fabaceae</taxon>
        <taxon>Papilionoideae</taxon>
        <taxon>50 kb inversion clade</taxon>
        <taxon>NPAAA clade</taxon>
        <taxon>Hologalegina</taxon>
        <taxon>IRL clade</taxon>
        <taxon>Trifolieae</taxon>
        <taxon>Trifolium</taxon>
    </lineage>
</organism>